<feature type="compositionally biased region" description="Polar residues" evidence="1">
    <location>
        <begin position="81"/>
        <end position="94"/>
    </location>
</feature>
<dbReference type="EMBL" id="MU855364">
    <property type="protein sequence ID" value="KAK3905271.1"/>
    <property type="molecule type" value="Genomic_DNA"/>
</dbReference>
<dbReference type="AlphaFoldDB" id="A0AAN6RX11"/>
<protein>
    <submittedName>
        <fullName evidence="2">Uncharacterized protein</fullName>
    </submittedName>
</protein>
<dbReference type="Gene3D" id="3.90.25.10">
    <property type="entry name" value="UDP-galactose 4-epimerase, domain 1"/>
    <property type="match status" value="1"/>
</dbReference>
<dbReference type="InterPro" id="IPR036291">
    <property type="entry name" value="NAD(P)-bd_dom_sf"/>
</dbReference>
<sequence>MPKPAILVLAPPDSLTTRLLHLLTSSSPFSGHPILITSLTTSPSPSLTSNPNLHPIPFSWPDSGTWSKPFEFPLSPPPSQGGDNNNNNKTASSSGRGGSKTEIGAVYIAPPPAGGEGTANPAELVEDFVGFAKKRGVKRFVVLRADGPVRGMGSVERWLRELGRDEKEVEWAVLRAGWVQQNFVDQPVQLQGIRDDSKIYSAAGQGRVAWVSADDVAAIAVRALTDREPPNTVYTILGPELLTYNQIAAILTETLGRQIVHTIVSPAELQRRHECNVPRTHAATLVAMDTSVKVGVREQTNDVVLALTGHAPKPFREFARSAKELWEKPGDGRLAAVWEV</sequence>
<organism evidence="2 3">
    <name type="scientific">Staphylotrichum tortipilum</name>
    <dbReference type="NCBI Taxonomy" id="2831512"/>
    <lineage>
        <taxon>Eukaryota</taxon>
        <taxon>Fungi</taxon>
        <taxon>Dikarya</taxon>
        <taxon>Ascomycota</taxon>
        <taxon>Pezizomycotina</taxon>
        <taxon>Sordariomycetes</taxon>
        <taxon>Sordariomycetidae</taxon>
        <taxon>Sordariales</taxon>
        <taxon>Chaetomiaceae</taxon>
        <taxon>Staphylotrichum</taxon>
    </lineage>
</organism>
<comment type="caution">
    <text evidence="2">The sequence shown here is derived from an EMBL/GenBank/DDBJ whole genome shotgun (WGS) entry which is preliminary data.</text>
</comment>
<dbReference type="InterPro" id="IPR051604">
    <property type="entry name" value="Ergot_Alk_Oxidoreductase"/>
</dbReference>
<accession>A0AAN6RX11</accession>
<dbReference type="PANTHER" id="PTHR43162">
    <property type="match status" value="1"/>
</dbReference>
<gene>
    <name evidence="2" type="ORF">C8A05DRAFT_41763</name>
</gene>
<name>A0AAN6RX11_9PEZI</name>
<dbReference type="PANTHER" id="PTHR43162:SF1">
    <property type="entry name" value="PRESTALK A DIFFERENTIATION PROTEIN A"/>
    <property type="match status" value="1"/>
</dbReference>
<dbReference type="Gene3D" id="3.40.50.720">
    <property type="entry name" value="NAD(P)-binding Rossmann-like Domain"/>
    <property type="match status" value="1"/>
</dbReference>
<keyword evidence="3" id="KW-1185">Reference proteome</keyword>
<dbReference type="Proteomes" id="UP001303889">
    <property type="component" value="Unassembled WGS sequence"/>
</dbReference>
<evidence type="ECO:0000256" key="1">
    <source>
        <dbReference type="SAM" id="MobiDB-lite"/>
    </source>
</evidence>
<proteinExistence type="predicted"/>
<evidence type="ECO:0000313" key="3">
    <source>
        <dbReference type="Proteomes" id="UP001303889"/>
    </source>
</evidence>
<reference evidence="2" key="1">
    <citation type="journal article" date="2023" name="Mol. Phylogenet. Evol.">
        <title>Genome-scale phylogeny and comparative genomics of the fungal order Sordariales.</title>
        <authorList>
            <person name="Hensen N."/>
            <person name="Bonometti L."/>
            <person name="Westerberg I."/>
            <person name="Brannstrom I.O."/>
            <person name="Guillou S."/>
            <person name="Cros-Aarteil S."/>
            <person name="Calhoun S."/>
            <person name="Haridas S."/>
            <person name="Kuo A."/>
            <person name="Mondo S."/>
            <person name="Pangilinan J."/>
            <person name="Riley R."/>
            <person name="LaButti K."/>
            <person name="Andreopoulos B."/>
            <person name="Lipzen A."/>
            <person name="Chen C."/>
            <person name="Yan M."/>
            <person name="Daum C."/>
            <person name="Ng V."/>
            <person name="Clum A."/>
            <person name="Steindorff A."/>
            <person name="Ohm R.A."/>
            <person name="Martin F."/>
            <person name="Silar P."/>
            <person name="Natvig D.O."/>
            <person name="Lalanne C."/>
            <person name="Gautier V."/>
            <person name="Ament-Velasquez S.L."/>
            <person name="Kruys A."/>
            <person name="Hutchinson M.I."/>
            <person name="Powell A.J."/>
            <person name="Barry K."/>
            <person name="Miller A.N."/>
            <person name="Grigoriev I.V."/>
            <person name="Debuchy R."/>
            <person name="Gladieux P."/>
            <person name="Hiltunen Thoren M."/>
            <person name="Johannesson H."/>
        </authorList>
    </citation>
    <scope>NUCLEOTIDE SEQUENCE</scope>
    <source>
        <strain evidence="2">CBS 103.79</strain>
    </source>
</reference>
<reference evidence="2" key="2">
    <citation type="submission" date="2023-05" db="EMBL/GenBank/DDBJ databases">
        <authorList>
            <consortium name="Lawrence Berkeley National Laboratory"/>
            <person name="Steindorff A."/>
            <person name="Hensen N."/>
            <person name="Bonometti L."/>
            <person name="Westerberg I."/>
            <person name="Brannstrom I.O."/>
            <person name="Guillou S."/>
            <person name="Cros-Aarteil S."/>
            <person name="Calhoun S."/>
            <person name="Haridas S."/>
            <person name="Kuo A."/>
            <person name="Mondo S."/>
            <person name="Pangilinan J."/>
            <person name="Riley R."/>
            <person name="Labutti K."/>
            <person name="Andreopoulos B."/>
            <person name="Lipzen A."/>
            <person name="Chen C."/>
            <person name="Yanf M."/>
            <person name="Daum C."/>
            <person name="Ng V."/>
            <person name="Clum A."/>
            <person name="Ohm R."/>
            <person name="Martin F."/>
            <person name="Silar P."/>
            <person name="Natvig D."/>
            <person name="Lalanne C."/>
            <person name="Gautier V."/>
            <person name="Ament-Velasquez S.L."/>
            <person name="Kruys A."/>
            <person name="Hutchinson M.I."/>
            <person name="Powell A.J."/>
            <person name="Barry K."/>
            <person name="Miller A.N."/>
            <person name="Grigoriev I.V."/>
            <person name="Debuchy R."/>
            <person name="Gladieux P."/>
            <person name="Thoren M.H."/>
            <person name="Johannesson H."/>
        </authorList>
    </citation>
    <scope>NUCLEOTIDE SEQUENCE</scope>
    <source>
        <strain evidence="2">CBS 103.79</strain>
    </source>
</reference>
<feature type="region of interest" description="Disordered" evidence="1">
    <location>
        <begin position="69"/>
        <end position="114"/>
    </location>
</feature>
<evidence type="ECO:0000313" key="2">
    <source>
        <dbReference type="EMBL" id="KAK3905271.1"/>
    </source>
</evidence>
<dbReference type="SUPFAM" id="SSF51735">
    <property type="entry name" value="NAD(P)-binding Rossmann-fold domains"/>
    <property type="match status" value="1"/>
</dbReference>